<proteinExistence type="predicted"/>
<name>A0AAD6FEQ6_9TELE</name>
<feature type="chain" id="PRO_5042138878" description="Secreted protein" evidence="2">
    <location>
        <begin position="18"/>
        <end position="68"/>
    </location>
</feature>
<comment type="caution">
    <text evidence="3">The sequence shown here is derived from an EMBL/GenBank/DDBJ whole genome shotgun (WGS) entry which is preliminary data.</text>
</comment>
<keyword evidence="2" id="KW-0732">Signal</keyword>
<evidence type="ECO:0000313" key="3">
    <source>
        <dbReference type="EMBL" id="KAJ4930905.1"/>
    </source>
</evidence>
<evidence type="ECO:0000256" key="1">
    <source>
        <dbReference type="SAM" id="MobiDB-lite"/>
    </source>
</evidence>
<dbReference type="Proteomes" id="UP001219934">
    <property type="component" value="Unassembled WGS sequence"/>
</dbReference>
<feature type="compositionally biased region" description="Basic and acidic residues" evidence="1">
    <location>
        <begin position="46"/>
        <end position="56"/>
    </location>
</feature>
<evidence type="ECO:0000313" key="4">
    <source>
        <dbReference type="Proteomes" id="UP001219934"/>
    </source>
</evidence>
<protein>
    <recommendedName>
        <fullName evidence="5">Secreted protein</fullName>
    </recommendedName>
</protein>
<organism evidence="3 4">
    <name type="scientific">Pogonophryne albipinna</name>
    <dbReference type="NCBI Taxonomy" id="1090488"/>
    <lineage>
        <taxon>Eukaryota</taxon>
        <taxon>Metazoa</taxon>
        <taxon>Chordata</taxon>
        <taxon>Craniata</taxon>
        <taxon>Vertebrata</taxon>
        <taxon>Euteleostomi</taxon>
        <taxon>Actinopterygii</taxon>
        <taxon>Neopterygii</taxon>
        <taxon>Teleostei</taxon>
        <taxon>Neoteleostei</taxon>
        <taxon>Acanthomorphata</taxon>
        <taxon>Eupercaria</taxon>
        <taxon>Perciformes</taxon>
        <taxon>Notothenioidei</taxon>
        <taxon>Pogonophryne</taxon>
    </lineage>
</organism>
<feature type="signal peptide" evidence="2">
    <location>
        <begin position="1"/>
        <end position="17"/>
    </location>
</feature>
<dbReference type="AlphaFoldDB" id="A0AAD6FEQ6"/>
<feature type="region of interest" description="Disordered" evidence="1">
    <location>
        <begin position="46"/>
        <end position="68"/>
    </location>
</feature>
<dbReference type="EMBL" id="JAPTMU010000015">
    <property type="protein sequence ID" value="KAJ4930905.1"/>
    <property type="molecule type" value="Genomic_DNA"/>
</dbReference>
<keyword evidence="4" id="KW-1185">Reference proteome</keyword>
<evidence type="ECO:0008006" key="5">
    <source>
        <dbReference type="Google" id="ProtNLM"/>
    </source>
</evidence>
<gene>
    <name evidence="3" type="ORF">JOQ06_025208</name>
</gene>
<feature type="non-terminal residue" evidence="3">
    <location>
        <position position="1"/>
    </location>
</feature>
<accession>A0AAD6FEQ6</accession>
<evidence type="ECO:0000256" key="2">
    <source>
        <dbReference type="SAM" id="SignalP"/>
    </source>
</evidence>
<sequence length="68" mass="7890">MTLGATIFHLFTVVIRAERPRVTFLKDLNVTQSGFNYYTSQYEERHHRGPLSDHRNGLKCNAKQRPTA</sequence>
<reference evidence="3" key="1">
    <citation type="submission" date="2022-11" db="EMBL/GenBank/DDBJ databases">
        <title>Chromosome-level genome of Pogonophryne albipinna.</title>
        <authorList>
            <person name="Jo E."/>
        </authorList>
    </citation>
    <scope>NUCLEOTIDE SEQUENCE</scope>
    <source>
        <strain evidence="3">SGF0006</strain>
        <tissue evidence="3">Muscle</tissue>
    </source>
</reference>